<proteinExistence type="predicted"/>
<dbReference type="RefSeq" id="XP_003746339.1">
    <property type="nucleotide sequence ID" value="XM_003746291.2"/>
</dbReference>
<dbReference type="SUPFAM" id="SSF51735">
    <property type="entry name" value="NAD(P)-binding Rossmann-fold domains"/>
    <property type="match status" value="1"/>
</dbReference>
<evidence type="ECO:0000313" key="4">
    <source>
        <dbReference type="RefSeq" id="XP_003746339.1"/>
    </source>
</evidence>
<gene>
    <name evidence="4" type="primary">LOC100898328</name>
</gene>
<dbReference type="FunFam" id="3.40.50.720:FF:000336">
    <property type="entry name" value="Aldehyde reductase"/>
    <property type="match status" value="1"/>
</dbReference>
<keyword evidence="3" id="KW-1185">Reference proteome</keyword>
<dbReference type="InterPro" id="IPR050425">
    <property type="entry name" value="NAD(P)_dehydrat-like"/>
</dbReference>
<dbReference type="KEGG" id="goe:100898328"/>
<feature type="domain" description="NAD-dependent epimerase/dehydratase" evidence="2">
    <location>
        <begin position="7"/>
        <end position="247"/>
    </location>
</feature>
<evidence type="ECO:0000259" key="2">
    <source>
        <dbReference type="Pfam" id="PF01370"/>
    </source>
</evidence>
<dbReference type="PANTHER" id="PTHR10366">
    <property type="entry name" value="NAD DEPENDENT EPIMERASE/DEHYDRATASE"/>
    <property type="match status" value="1"/>
</dbReference>
<evidence type="ECO:0000313" key="3">
    <source>
        <dbReference type="Proteomes" id="UP000694867"/>
    </source>
</evidence>
<dbReference type="GO" id="GO:0016616">
    <property type="term" value="F:oxidoreductase activity, acting on the CH-OH group of donors, NAD or NADP as acceptor"/>
    <property type="evidence" value="ECO:0007669"/>
    <property type="project" value="TreeGrafter"/>
</dbReference>
<dbReference type="Gene3D" id="3.40.50.720">
    <property type="entry name" value="NAD(P)-binding Rossmann-like Domain"/>
    <property type="match status" value="1"/>
</dbReference>
<dbReference type="CDD" id="cd05227">
    <property type="entry name" value="AR_SDR_e"/>
    <property type="match status" value="1"/>
</dbReference>
<dbReference type="GeneID" id="100898328"/>
<dbReference type="Proteomes" id="UP000694867">
    <property type="component" value="Unplaced"/>
</dbReference>
<protein>
    <submittedName>
        <fullName evidence="4">Dihydroflavonol 4-reductase-like</fullName>
    </submittedName>
</protein>
<dbReference type="InterPro" id="IPR001509">
    <property type="entry name" value="Epimerase_deHydtase"/>
</dbReference>
<dbReference type="AlphaFoldDB" id="A0AAJ6QUM1"/>
<dbReference type="InterPro" id="IPR036291">
    <property type="entry name" value="NAD(P)-bd_dom_sf"/>
</dbReference>
<name>A0AAJ6QUM1_9ACAR</name>
<reference evidence="4" key="1">
    <citation type="submission" date="2025-08" db="UniProtKB">
        <authorList>
            <consortium name="RefSeq"/>
        </authorList>
    </citation>
    <scope>IDENTIFICATION</scope>
</reference>
<organism evidence="3 4">
    <name type="scientific">Galendromus occidentalis</name>
    <name type="common">western predatory mite</name>
    <dbReference type="NCBI Taxonomy" id="34638"/>
    <lineage>
        <taxon>Eukaryota</taxon>
        <taxon>Metazoa</taxon>
        <taxon>Ecdysozoa</taxon>
        <taxon>Arthropoda</taxon>
        <taxon>Chelicerata</taxon>
        <taxon>Arachnida</taxon>
        <taxon>Acari</taxon>
        <taxon>Parasitiformes</taxon>
        <taxon>Mesostigmata</taxon>
        <taxon>Gamasina</taxon>
        <taxon>Phytoseioidea</taxon>
        <taxon>Phytoseiidae</taxon>
        <taxon>Typhlodrominae</taxon>
        <taxon>Galendromus</taxon>
    </lineage>
</organism>
<sequence length="357" mass="39346">MSASTTVLVTGASGFIGIHVVRVLLKEGYRVRGTVRSLKNDTKCKPILECHPDAKTKLQLVEADLTKDEGWEEAVRGVKYVIHVASPFPNFVPKDPDSLVRPAVDGTLRVLKAAARAGVARVALTSSIASIHGHLETDNVTVYNETEWADLESPTLGPYERSKTLAEKAAWEFIKSPENASKMELVTILPALVIGPIVGTDFGTSVMSLKRLIDGSSPMVPGVTFAFCDVRDVAEAHVKSLTVKEAAGERICVCTETLWMQEVSKILHKEFGSMGYRCPQRKAPNFGLWFISWIDATVAMLMPRLDKVFKYSNEKMKTILKIQPRPIETSIVDTAYSLIDAGVVRKTSKYQPKKVEL</sequence>
<evidence type="ECO:0000256" key="1">
    <source>
        <dbReference type="ARBA" id="ARBA00023002"/>
    </source>
</evidence>
<keyword evidence="1" id="KW-0560">Oxidoreductase</keyword>
<accession>A0AAJ6QUM1</accession>
<dbReference type="PANTHER" id="PTHR10366:SF848">
    <property type="entry name" value="REDUCTASE_CINNAMOYL-COA REDUCTASE, PUTATIVE-RELATED"/>
    <property type="match status" value="1"/>
</dbReference>
<dbReference type="Pfam" id="PF01370">
    <property type="entry name" value="Epimerase"/>
    <property type="match status" value="1"/>
</dbReference>